<dbReference type="EMBL" id="UFQT01001137">
    <property type="protein sequence ID" value="SSX29092.1"/>
    <property type="molecule type" value="Genomic_DNA"/>
</dbReference>
<name>A0A336MFB7_CULSO</name>
<dbReference type="InterPro" id="IPR001251">
    <property type="entry name" value="CRAL-TRIO_dom"/>
</dbReference>
<organism evidence="2">
    <name type="scientific">Culicoides sonorensis</name>
    <name type="common">Biting midge</name>
    <dbReference type="NCBI Taxonomy" id="179676"/>
    <lineage>
        <taxon>Eukaryota</taxon>
        <taxon>Metazoa</taxon>
        <taxon>Ecdysozoa</taxon>
        <taxon>Arthropoda</taxon>
        <taxon>Hexapoda</taxon>
        <taxon>Insecta</taxon>
        <taxon>Pterygota</taxon>
        <taxon>Neoptera</taxon>
        <taxon>Endopterygota</taxon>
        <taxon>Diptera</taxon>
        <taxon>Nematocera</taxon>
        <taxon>Chironomoidea</taxon>
        <taxon>Ceratopogonidae</taxon>
        <taxon>Ceratopogoninae</taxon>
        <taxon>Culicoides</taxon>
        <taxon>Monoculicoides</taxon>
    </lineage>
</organism>
<feature type="domain" description="CRAL-TRIO" evidence="1">
    <location>
        <begin position="25"/>
        <end position="182"/>
    </location>
</feature>
<dbReference type="CDD" id="cd00170">
    <property type="entry name" value="SEC14"/>
    <property type="match status" value="1"/>
</dbReference>
<reference evidence="2" key="1">
    <citation type="submission" date="2018-07" db="EMBL/GenBank/DDBJ databases">
        <authorList>
            <person name="Quirk P.G."/>
            <person name="Krulwich T.A."/>
        </authorList>
    </citation>
    <scope>NUCLEOTIDE SEQUENCE</scope>
</reference>
<sequence length="198" mass="23265">METKIDFDQENNADFRYDQLLKQAAVEDLREISGIGFLYQSGYDRLGRPVIVLCGKWFKANNLNLEKVVLYIINLLDSIVKNDYVMVYFHTRTDSANVPPLSWIKELYYTLTYKYKKNLKSFYIVHPTVWTKMMTWWFLTFMAPAIKHKVHNVEGLEYLYSAISKDQLEIPAYITEYDMTINGLHYANSDTNPNALTE</sequence>
<dbReference type="VEuPathDB" id="VectorBase:CSON000843"/>
<gene>
    <name evidence="2" type="primary">CSON000843</name>
</gene>
<dbReference type="SMART" id="SM00516">
    <property type="entry name" value="SEC14"/>
    <property type="match status" value="1"/>
</dbReference>
<dbReference type="Gene3D" id="3.40.525.10">
    <property type="entry name" value="CRAL-TRIO lipid binding domain"/>
    <property type="match status" value="1"/>
</dbReference>
<dbReference type="PANTHER" id="PTHR48411">
    <property type="entry name" value="OS01G0948300 PROTEIN"/>
    <property type="match status" value="1"/>
</dbReference>
<proteinExistence type="predicted"/>
<dbReference type="InterPro" id="IPR036865">
    <property type="entry name" value="CRAL-TRIO_dom_sf"/>
</dbReference>
<dbReference type="PANTHER" id="PTHR48411:SF1">
    <property type="entry name" value="OS01G0948300 PROTEIN"/>
    <property type="match status" value="1"/>
</dbReference>
<accession>A0A336MFB7</accession>
<evidence type="ECO:0000313" key="2">
    <source>
        <dbReference type="EMBL" id="SSX29092.1"/>
    </source>
</evidence>
<dbReference type="SUPFAM" id="SSF52087">
    <property type="entry name" value="CRAL/TRIO domain"/>
    <property type="match status" value="1"/>
</dbReference>
<evidence type="ECO:0000259" key="1">
    <source>
        <dbReference type="PROSITE" id="PS50191"/>
    </source>
</evidence>
<dbReference type="PROSITE" id="PS50191">
    <property type="entry name" value="CRAL_TRIO"/>
    <property type="match status" value="1"/>
</dbReference>
<dbReference type="Pfam" id="PF13716">
    <property type="entry name" value="CRAL_TRIO_2"/>
    <property type="match status" value="1"/>
</dbReference>
<protein>
    <submittedName>
        <fullName evidence="2">CSON000843 protein</fullName>
    </submittedName>
</protein>
<dbReference type="AlphaFoldDB" id="A0A336MFB7"/>
<dbReference type="OMA" id="CARRHDE"/>